<dbReference type="InterPro" id="IPR037518">
    <property type="entry name" value="MPN"/>
</dbReference>
<dbReference type="PANTHER" id="PTHR10540">
    <property type="entry name" value="EUKARYOTIC TRANSLATION INITIATION FACTOR 3 SUBUNIT F-RELATED"/>
    <property type="match status" value="1"/>
</dbReference>
<dbReference type="Gene3D" id="3.40.140.10">
    <property type="entry name" value="Cytidine Deaminase, domain 2"/>
    <property type="match status" value="1"/>
</dbReference>
<comment type="subcellular location">
    <subcellularLocation>
        <location evidence="2">Cytoplasm</location>
    </subcellularLocation>
    <subcellularLocation>
        <location evidence="2">Nucleus</location>
    </subcellularLocation>
</comment>
<dbReference type="EMBL" id="MU006120">
    <property type="protein sequence ID" value="KAF2834396.1"/>
    <property type="molecule type" value="Genomic_DNA"/>
</dbReference>
<keyword evidence="6" id="KW-1185">Reference proteome</keyword>
<dbReference type="GO" id="GO:0008237">
    <property type="term" value="F:metallopeptidase activity"/>
    <property type="evidence" value="ECO:0007669"/>
    <property type="project" value="InterPro"/>
</dbReference>
<dbReference type="CDD" id="cd08063">
    <property type="entry name" value="MPN_CSN6"/>
    <property type="match status" value="1"/>
</dbReference>
<comment type="function">
    <text evidence="2">Component of the COP9 signalosome complex (CSN), a complex involved in various cellular and developmental processes.</text>
</comment>
<feature type="region of interest" description="Disordered" evidence="3">
    <location>
        <begin position="211"/>
        <end position="249"/>
    </location>
</feature>
<dbReference type="PROSITE" id="PS50249">
    <property type="entry name" value="MPN"/>
    <property type="match status" value="1"/>
</dbReference>
<organism evidence="5 6">
    <name type="scientific">Patellaria atrata CBS 101060</name>
    <dbReference type="NCBI Taxonomy" id="1346257"/>
    <lineage>
        <taxon>Eukaryota</taxon>
        <taxon>Fungi</taxon>
        <taxon>Dikarya</taxon>
        <taxon>Ascomycota</taxon>
        <taxon>Pezizomycotina</taxon>
        <taxon>Dothideomycetes</taxon>
        <taxon>Dothideomycetes incertae sedis</taxon>
        <taxon>Patellariales</taxon>
        <taxon>Patellariaceae</taxon>
        <taxon>Patellaria</taxon>
    </lineage>
</organism>
<comment type="similarity">
    <text evidence="1 2">Belongs to the peptidase M67A family. CSN6 subfamily.</text>
</comment>
<evidence type="ECO:0000256" key="3">
    <source>
        <dbReference type="SAM" id="MobiDB-lite"/>
    </source>
</evidence>
<dbReference type="PANTHER" id="PTHR10540:SF8">
    <property type="entry name" value="COP9 SIGNALOSOME COMPLEX SUBUNIT 6"/>
    <property type="match status" value="1"/>
</dbReference>
<feature type="non-terminal residue" evidence="5">
    <location>
        <position position="379"/>
    </location>
</feature>
<dbReference type="OrthoDB" id="1378at2759"/>
<keyword evidence="2" id="KW-0539">Nucleus</keyword>
<keyword evidence="2" id="KW-0736">Signalosome</keyword>
<evidence type="ECO:0000256" key="1">
    <source>
        <dbReference type="ARBA" id="ARBA00010893"/>
    </source>
</evidence>
<evidence type="ECO:0000256" key="2">
    <source>
        <dbReference type="RuleBase" id="RU367006"/>
    </source>
</evidence>
<gene>
    <name evidence="5" type="ORF">M501DRAFT_922243</name>
</gene>
<dbReference type="Proteomes" id="UP000799429">
    <property type="component" value="Unassembled WGS sequence"/>
</dbReference>
<evidence type="ECO:0000313" key="5">
    <source>
        <dbReference type="EMBL" id="KAF2834396.1"/>
    </source>
</evidence>
<keyword evidence="2" id="KW-0963">Cytoplasm</keyword>
<dbReference type="InterPro" id="IPR000555">
    <property type="entry name" value="JAMM/MPN+_dom"/>
</dbReference>
<feature type="compositionally biased region" description="Basic and acidic residues" evidence="3">
    <location>
        <begin position="220"/>
        <end position="232"/>
    </location>
</feature>
<dbReference type="SMART" id="SM00232">
    <property type="entry name" value="JAB_MPN"/>
    <property type="match status" value="1"/>
</dbReference>
<proteinExistence type="inferred from homology"/>
<protein>
    <recommendedName>
        <fullName evidence="2">COP9 signalosome complex subunit 6</fullName>
    </recommendedName>
</protein>
<dbReference type="AlphaFoldDB" id="A0A9P4S2U2"/>
<sequence>DAAPNSLLSTARASDTSPEIQLHPLVLLTISDFITRHTLRRLNGPVVGAILGKQNGREITMEVAFECLVTTAPEGEIRLNCTWFDQRLEQFKDVYKGLDLVGWFTLGPSSGPQPHHLPIHANLQEVYNESIILMLFHPTTVLQGNMSGGKMPLTLYESSWETGGAMEVEGEAPARQLKFKELVFSIETGEAEMIAVDFVARGGGNATAVTKTETPAESQEVDKGKGKAKAVEEGTQVNGASEIGDGLSPEDEEVLASITAKSNAIRMLQTRIHLLQSYLSSLPPSYLTDPSLPFTSSTSTENPATSTSSSPIDHPLLRALLSLTRRLPLLVPPNTETFANETRAQKSDTALVSLLEAVTTSAADAREFGRKHAIIEIAK</sequence>
<evidence type="ECO:0000313" key="6">
    <source>
        <dbReference type="Proteomes" id="UP000799429"/>
    </source>
</evidence>
<comment type="caution">
    <text evidence="5">The sequence shown here is derived from an EMBL/GenBank/DDBJ whole genome shotgun (WGS) entry which is preliminary data.</text>
</comment>
<name>A0A9P4S2U2_9PEZI</name>
<feature type="non-terminal residue" evidence="5">
    <location>
        <position position="1"/>
    </location>
</feature>
<reference evidence="5" key="1">
    <citation type="journal article" date="2020" name="Stud. Mycol.">
        <title>101 Dothideomycetes genomes: a test case for predicting lifestyles and emergence of pathogens.</title>
        <authorList>
            <person name="Haridas S."/>
            <person name="Albert R."/>
            <person name="Binder M."/>
            <person name="Bloem J."/>
            <person name="Labutti K."/>
            <person name="Salamov A."/>
            <person name="Andreopoulos B."/>
            <person name="Baker S."/>
            <person name="Barry K."/>
            <person name="Bills G."/>
            <person name="Bluhm B."/>
            <person name="Cannon C."/>
            <person name="Castanera R."/>
            <person name="Culley D."/>
            <person name="Daum C."/>
            <person name="Ezra D."/>
            <person name="Gonzalez J."/>
            <person name="Henrissat B."/>
            <person name="Kuo A."/>
            <person name="Liang C."/>
            <person name="Lipzen A."/>
            <person name="Lutzoni F."/>
            <person name="Magnuson J."/>
            <person name="Mondo S."/>
            <person name="Nolan M."/>
            <person name="Ohm R."/>
            <person name="Pangilinan J."/>
            <person name="Park H.-J."/>
            <person name="Ramirez L."/>
            <person name="Alfaro M."/>
            <person name="Sun H."/>
            <person name="Tritt A."/>
            <person name="Yoshinaga Y."/>
            <person name="Zwiers L.-H."/>
            <person name="Turgeon B."/>
            <person name="Goodwin S."/>
            <person name="Spatafora J."/>
            <person name="Crous P."/>
            <person name="Grigoriev I."/>
        </authorList>
    </citation>
    <scope>NUCLEOTIDE SEQUENCE</scope>
    <source>
        <strain evidence="5">CBS 101060</strain>
    </source>
</reference>
<dbReference type="GO" id="GO:0000338">
    <property type="term" value="P:protein deneddylation"/>
    <property type="evidence" value="ECO:0007669"/>
    <property type="project" value="InterPro"/>
</dbReference>
<dbReference type="GO" id="GO:0008180">
    <property type="term" value="C:COP9 signalosome"/>
    <property type="evidence" value="ECO:0007669"/>
    <property type="project" value="UniProtKB-UniRule"/>
</dbReference>
<dbReference type="Pfam" id="PF01398">
    <property type="entry name" value="JAB"/>
    <property type="match status" value="1"/>
</dbReference>
<dbReference type="InterPro" id="IPR033859">
    <property type="entry name" value="MPN_CSN6"/>
</dbReference>
<dbReference type="GO" id="GO:0005737">
    <property type="term" value="C:cytoplasm"/>
    <property type="evidence" value="ECO:0007669"/>
    <property type="project" value="UniProtKB-SubCell"/>
</dbReference>
<evidence type="ECO:0000259" key="4">
    <source>
        <dbReference type="PROSITE" id="PS50249"/>
    </source>
</evidence>
<feature type="domain" description="MPN" evidence="4">
    <location>
        <begin position="20"/>
        <end position="162"/>
    </location>
</feature>
<accession>A0A9P4S2U2</accession>